<protein>
    <recommendedName>
        <fullName evidence="9">Gram-positive cocci surface proteins LPxTG domain-containing protein</fullName>
    </recommendedName>
</protein>
<evidence type="ECO:0000256" key="7">
    <source>
        <dbReference type="SAM" id="MobiDB-lite"/>
    </source>
</evidence>
<evidence type="ECO:0000313" key="10">
    <source>
        <dbReference type="EMBL" id="RDX01255.1"/>
    </source>
</evidence>
<evidence type="ECO:0000256" key="6">
    <source>
        <dbReference type="ARBA" id="ARBA00023088"/>
    </source>
</evidence>
<keyword evidence="6" id="KW-0572">Peptidoglycan-anchor</keyword>
<dbReference type="EMBL" id="LARY01000002">
    <property type="protein sequence ID" value="RDX01255.1"/>
    <property type="molecule type" value="Genomic_DNA"/>
</dbReference>
<sequence>MGLFLFIQPLDVSAQSETEYDLKVNYNPASFEKFKVNLPLPEELKNQELEYEISLTASFFSYKSNAPLRMKSVDYSHTISPASEQNSIQMSAINNFFKSSSDINYQGFTIFIDYQNKADGTVTRVWYNIKFINGLVTAYYLDENGSELVPPFQAIGTIGEPYAVQAAPQIPGYSLVNIEGAEQGIYTDPILTNQTQEVIYTYTAESAPQKGQVIASFVDENGDKLAEPESIEGEVGQAYQIEAKQLEGYQLKTIHGEQKGLFSLEQQNVQFVYEKLVEPVAAKGQVTVHFLDEEGKKLTDDFVMQGELGVPYEVKVESITGYQFKENIGELAGTFSDTNSEVTLVYEKESIHRPDESGNTPREEPTQAEENKDAPYQPESAIKTNSQINVDPIALVSSSLENVARFKQALPATGDHSGWAASLLGLLAAAIGAFYLYKKQ</sequence>
<feature type="domain" description="Gram-positive cocci surface proteins LPxTG" evidence="9">
    <location>
        <begin position="410"/>
        <end position="440"/>
    </location>
</feature>
<organism evidence="10 11">
    <name type="scientific">Listeria kieliensis</name>
    <dbReference type="NCBI Taxonomy" id="1621700"/>
    <lineage>
        <taxon>Bacteria</taxon>
        <taxon>Bacillati</taxon>
        <taxon>Bacillota</taxon>
        <taxon>Bacilli</taxon>
        <taxon>Bacillales</taxon>
        <taxon>Listeriaceae</taxon>
        <taxon>Listeria</taxon>
    </lineage>
</organism>
<evidence type="ECO:0000256" key="4">
    <source>
        <dbReference type="ARBA" id="ARBA00022729"/>
    </source>
</evidence>
<feature type="transmembrane region" description="Helical" evidence="8">
    <location>
        <begin position="418"/>
        <end position="437"/>
    </location>
</feature>
<accession>A0A3D8TR54</accession>
<proteinExistence type="predicted"/>
<keyword evidence="8" id="KW-0812">Transmembrane</keyword>
<dbReference type="Pfam" id="PF06458">
    <property type="entry name" value="MucBP"/>
    <property type="match status" value="3"/>
</dbReference>
<feature type="region of interest" description="Disordered" evidence="7">
    <location>
        <begin position="349"/>
        <end position="379"/>
    </location>
</feature>
<keyword evidence="5" id="KW-0677">Repeat</keyword>
<dbReference type="InterPro" id="IPR009459">
    <property type="entry name" value="MucBP_dom"/>
</dbReference>
<evidence type="ECO:0000313" key="11">
    <source>
        <dbReference type="Proteomes" id="UP000257055"/>
    </source>
</evidence>
<comment type="caution">
    <text evidence="10">The sequence shown here is derived from an EMBL/GenBank/DDBJ whole genome shotgun (WGS) entry which is preliminary data.</text>
</comment>
<dbReference type="AlphaFoldDB" id="A0A3D8TR54"/>
<evidence type="ECO:0000256" key="3">
    <source>
        <dbReference type="ARBA" id="ARBA00022525"/>
    </source>
</evidence>
<reference evidence="11" key="1">
    <citation type="submission" date="2015-04" db="EMBL/GenBank/DDBJ databases">
        <authorList>
            <person name="Schardt J."/>
            <person name="Mueller-Herbst S."/>
            <person name="Scherer S."/>
            <person name="Huptas C."/>
        </authorList>
    </citation>
    <scope>NUCLEOTIDE SEQUENCE [LARGE SCALE GENOMIC DNA]</scope>
    <source>
        <strain evidence="11">Kiel-L1</strain>
    </source>
</reference>
<keyword evidence="8" id="KW-0472">Membrane</keyword>
<keyword evidence="8" id="KW-1133">Transmembrane helix</keyword>
<dbReference type="Proteomes" id="UP000257055">
    <property type="component" value="Unassembled WGS sequence"/>
</dbReference>
<evidence type="ECO:0000256" key="1">
    <source>
        <dbReference type="ARBA" id="ARBA00004168"/>
    </source>
</evidence>
<keyword evidence="2" id="KW-0134">Cell wall</keyword>
<evidence type="ECO:0000256" key="2">
    <source>
        <dbReference type="ARBA" id="ARBA00022512"/>
    </source>
</evidence>
<evidence type="ECO:0000259" key="9">
    <source>
        <dbReference type="PROSITE" id="PS50847"/>
    </source>
</evidence>
<name>A0A3D8TR54_9LIST</name>
<keyword evidence="11" id="KW-1185">Reference proteome</keyword>
<evidence type="ECO:0000256" key="8">
    <source>
        <dbReference type="SAM" id="Phobius"/>
    </source>
</evidence>
<evidence type="ECO:0000256" key="5">
    <source>
        <dbReference type="ARBA" id="ARBA00022737"/>
    </source>
</evidence>
<dbReference type="InterPro" id="IPR019931">
    <property type="entry name" value="LPXTG_anchor"/>
</dbReference>
<dbReference type="PROSITE" id="PS50847">
    <property type="entry name" value="GRAM_POS_ANCHORING"/>
    <property type="match status" value="1"/>
</dbReference>
<dbReference type="NCBIfam" id="TIGR01167">
    <property type="entry name" value="LPXTG_anchor"/>
    <property type="match status" value="1"/>
</dbReference>
<gene>
    <name evidence="10" type="ORF">UR08_10050</name>
</gene>
<feature type="compositionally biased region" description="Basic and acidic residues" evidence="7">
    <location>
        <begin position="349"/>
        <end position="373"/>
    </location>
</feature>
<keyword evidence="4" id="KW-0732">Signal</keyword>
<comment type="subcellular location">
    <subcellularLocation>
        <location evidence="1">Secreted</location>
        <location evidence="1">Cell wall</location>
        <topology evidence="1">Peptidoglycan-anchor</topology>
    </subcellularLocation>
</comment>
<keyword evidence="3" id="KW-0964">Secreted</keyword>
<dbReference type="Gene3D" id="3.10.20.320">
    <property type="entry name" value="Putative peptidoglycan bound protein (lpxtg motif)"/>
    <property type="match status" value="3"/>
</dbReference>